<gene>
    <name evidence="2" type="ORF">Ga0074812_11077</name>
</gene>
<dbReference type="EMBL" id="FAOZ01000010">
    <property type="protein sequence ID" value="CUU57062.1"/>
    <property type="molecule type" value="Genomic_DNA"/>
</dbReference>
<feature type="domain" description="DUF6603" evidence="1">
    <location>
        <begin position="438"/>
        <end position="999"/>
    </location>
</feature>
<name>A0A0S4QRM6_9ACTN</name>
<organism evidence="2 3">
    <name type="scientific">Parafrankia irregularis</name>
    <dbReference type="NCBI Taxonomy" id="795642"/>
    <lineage>
        <taxon>Bacteria</taxon>
        <taxon>Bacillati</taxon>
        <taxon>Actinomycetota</taxon>
        <taxon>Actinomycetes</taxon>
        <taxon>Frankiales</taxon>
        <taxon>Frankiaceae</taxon>
        <taxon>Parafrankia</taxon>
    </lineage>
</organism>
<dbReference type="AlphaFoldDB" id="A0A0S4QRM6"/>
<proteinExistence type="predicted"/>
<dbReference type="InterPro" id="IPR046538">
    <property type="entry name" value="DUF6603"/>
</dbReference>
<evidence type="ECO:0000313" key="2">
    <source>
        <dbReference type="EMBL" id="CUU57062.1"/>
    </source>
</evidence>
<dbReference type="RefSeq" id="WP_091278063.1">
    <property type="nucleotide sequence ID" value="NZ_FAOZ01000010.1"/>
</dbReference>
<evidence type="ECO:0000313" key="3">
    <source>
        <dbReference type="Proteomes" id="UP000198802"/>
    </source>
</evidence>
<keyword evidence="3" id="KW-1185">Reference proteome</keyword>
<reference evidence="3" key="1">
    <citation type="submission" date="2015-11" db="EMBL/GenBank/DDBJ databases">
        <authorList>
            <person name="Varghese N."/>
        </authorList>
    </citation>
    <scope>NUCLEOTIDE SEQUENCE [LARGE SCALE GENOMIC DNA]</scope>
    <source>
        <strain evidence="3">DSM 45899</strain>
    </source>
</reference>
<evidence type="ECO:0000259" key="1">
    <source>
        <dbReference type="Pfam" id="PF20248"/>
    </source>
</evidence>
<sequence>MAEKSLIEVISAAFADAMRSALDGTNPALPPLSPPDAAGARAAIEQLADRAGGVTDAADPVAWLQALESWRDTASDVADRAFTGPNPAEQAFVRFLTERMPRTAAFLALTGVISHTPDGPARVDRPKLRALVTDPGTLVNEGLWDALLADVGLPGTGRLPAVLVGLLLLAPQTVLALTRGDLRVAGLSAPPTAQPGPWRVFREATEGWISITVPIGDPADPQPNPRDMFDWAADLTPDLSGTLAIRSQRHDLGGGKRRTVFEMWLALAAEEDRWQYDFGSGWYLRVEPGLTGGFGYDGSWHGAFRQFALDPARLPGPGDPVEVTFGRELDAGAPDIAFGPPYDTRLVLRDLGLFLRLREDHPVVEVGLFLHGLSAVLTNRWFRTFGVTDTVFRDGIRLDLDLDLAYVEGRGVVLGLSSGLDVTLGIDAEFGKNAPVGFKLHSIRIHVPVRATEDSFDVRAEVRFHISTHLGPVSLVADGLGGWVGYWSEDDTRKYVGLLPPTGAGLEISAGPFTGGGYLDFTGGPNERFGGVIHVKVGTFEVTAFGLHELTGEPGAANRPTSVIVVLGVRFSPGIPLGFGFEISGFGGLVGINRRADTDALRERLTSGAAGNVLFAEDPIRNAPRLLDDLDHLFPRNAGTHVFGPTIQISWLNIAGHKVFRFDVGLFFEFPGPRRIVLLGSARAQLPPLAGGPHLIDIRFDIVGFVDFPKRIVEVDATLINSSVMEIFHLTGDLAFRIAWGDHPYLLLSFGGFHPRFTPLPAQFPELARLALTVKPGKLPGGVFFRAEAYLAITSNTVQFGGQVELGYKAGPLNLIGFVALDALIQFTPFHFEVTISAGVRLRWKSTNLAGVRLEGTLSGPGPFTISGKACFEILWFDICADVRIQLGSSGQPTAPPVSSVVQALRPQLTEPANLTALDGDDNEVIQARRPAAAGGHPLVSPLGALSWAQKRTPLGLTLDRFDGVPLAAPQRVVVESPRAAGPEQDWFAPGSYANLTEAERLNRPAFSRLDAGIRIGLGAPGASTAIRRDVTVVEIRLPKPPSTGALATAFAAVTLRAALERTAPSQVRTTAPAFGVREERFAVRDRGGAVLAEDLSVSEAHQRARRAGGVAAAKRDLVDLGAI</sequence>
<dbReference type="Proteomes" id="UP000198802">
    <property type="component" value="Unassembled WGS sequence"/>
</dbReference>
<accession>A0A0S4QRM6</accession>
<dbReference type="Pfam" id="PF20248">
    <property type="entry name" value="DUF6603"/>
    <property type="match status" value="1"/>
</dbReference>
<protein>
    <recommendedName>
        <fullName evidence="1">DUF6603 domain-containing protein</fullName>
    </recommendedName>
</protein>